<name>A0ACC2IQB5_9PLEO</name>
<gene>
    <name evidence="1" type="ORF">OPT61_g1410</name>
</gene>
<comment type="caution">
    <text evidence="1">The sequence shown here is derived from an EMBL/GenBank/DDBJ whole genome shotgun (WGS) entry which is preliminary data.</text>
</comment>
<evidence type="ECO:0000313" key="2">
    <source>
        <dbReference type="Proteomes" id="UP001153331"/>
    </source>
</evidence>
<accession>A0ACC2IQB5</accession>
<organism evidence="1 2">
    <name type="scientific">Boeremia exigua</name>
    <dbReference type="NCBI Taxonomy" id="749465"/>
    <lineage>
        <taxon>Eukaryota</taxon>
        <taxon>Fungi</taxon>
        <taxon>Dikarya</taxon>
        <taxon>Ascomycota</taxon>
        <taxon>Pezizomycotina</taxon>
        <taxon>Dothideomycetes</taxon>
        <taxon>Pleosporomycetidae</taxon>
        <taxon>Pleosporales</taxon>
        <taxon>Pleosporineae</taxon>
        <taxon>Didymellaceae</taxon>
        <taxon>Boeremia</taxon>
    </lineage>
</organism>
<protein>
    <submittedName>
        <fullName evidence="1">Uncharacterized protein</fullName>
    </submittedName>
</protein>
<sequence length="69" mass="7264">MPPVSQFPPARVFLKTSATRPSSISTASIRSPLSSSPPTPRFTSTTSPSVSQFAAPKSQSVTSDPSSRR</sequence>
<reference evidence="1" key="1">
    <citation type="submission" date="2022-11" db="EMBL/GenBank/DDBJ databases">
        <title>Genome Sequence of Boeremia exigua.</title>
        <authorList>
            <person name="Buettner E."/>
        </authorList>
    </citation>
    <scope>NUCLEOTIDE SEQUENCE</scope>
    <source>
        <strain evidence="1">CU02</strain>
    </source>
</reference>
<evidence type="ECO:0000313" key="1">
    <source>
        <dbReference type="EMBL" id="KAJ8117378.1"/>
    </source>
</evidence>
<dbReference type="Proteomes" id="UP001153331">
    <property type="component" value="Unassembled WGS sequence"/>
</dbReference>
<proteinExistence type="predicted"/>
<dbReference type="EMBL" id="JAPHNI010000055">
    <property type="protein sequence ID" value="KAJ8117378.1"/>
    <property type="molecule type" value="Genomic_DNA"/>
</dbReference>
<keyword evidence="2" id="KW-1185">Reference proteome</keyword>